<feature type="transmembrane region" description="Helical" evidence="6">
    <location>
        <begin position="132"/>
        <end position="151"/>
    </location>
</feature>
<evidence type="ECO:0000256" key="4">
    <source>
        <dbReference type="ARBA" id="ARBA00022989"/>
    </source>
</evidence>
<evidence type="ECO:0000256" key="1">
    <source>
        <dbReference type="ARBA" id="ARBA00004651"/>
    </source>
</evidence>
<dbReference type="InterPro" id="IPR022791">
    <property type="entry name" value="L-PG_synthase/AglD"/>
</dbReference>
<dbReference type="Pfam" id="PF03706">
    <property type="entry name" value="LPG_synthase_TM"/>
    <property type="match status" value="1"/>
</dbReference>
<comment type="catalytic activity">
    <reaction evidence="6">
        <text>L-lysyl-tRNA(Lys) + a 1,2-diacyl-sn-glycero-3-phospho-(1'-sn-glycerol) = a 1,2-diacyl-sn-glycero-3-phospho-1'-(3'-O-L-lysyl)-sn-glycerol + tRNA(Lys)</text>
        <dbReference type="Rhea" id="RHEA:10668"/>
        <dbReference type="Rhea" id="RHEA-COMP:9696"/>
        <dbReference type="Rhea" id="RHEA-COMP:9697"/>
        <dbReference type="ChEBI" id="CHEBI:64716"/>
        <dbReference type="ChEBI" id="CHEBI:75792"/>
        <dbReference type="ChEBI" id="CHEBI:78442"/>
        <dbReference type="ChEBI" id="CHEBI:78529"/>
        <dbReference type="EC" id="2.3.2.3"/>
    </reaction>
</comment>
<gene>
    <name evidence="6" type="primary">mprF</name>
    <name evidence="7" type="ORF">CGZ90_09595</name>
</gene>
<dbReference type="GO" id="GO:0005886">
    <property type="term" value="C:plasma membrane"/>
    <property type="evidence" value="ECO:0007669"/>
    <property type="project" value="UniProtKB-SubCell"/>
</dbReference>
<name>A0A235FBI2_9BACL</name>
<dbReference type="OrthoDB" id="2111097at2"/>
<proteinExistence type="inferred from homology"/>
<dbReference type="Proteomes" id="UP000215059">
    <property type="component" value="Unassembled WGS sequence"/>
</dbReference>
<comment type="subcellular location">
    <subcellularLocation>
        <location evidence="1 6">Cell membrane</location>
        <topology evidence="1 6">Multi-pass membrane protein</topology>
    </subcellularLocation>
</comment>
<dbReference type="EMBL" id="NOII01000002">
    <property type="protein sequence ID" value="OYD58125.1"/>
    <property type="molecule type" value="Genomic_DNA"/>
</dbReference>
<dbReference type="EC" id="2.3.2.3" evidence="6"/>
<evidence type="ECO:0000256" key="2">
    <source>
        <dbReference type="ARBA" id="ARBA00022475"/>
    </source>
</evidence>
<feature type="transmembrane region" description="Helical" evidence="6">
    <location>
        <begin position="12"/>
        <end position="32"/>
    </location>
</feature>
<feature type="transmembrane region" description="Helical" evidence="6">
    <location>
        <begin position="286"/>
        <end position="306"/>
    </location>
</feature>
<feature type="transmembrane region" description="Helical" evidence="6">
    <location>
        <begin position="215"/>
        <end position="235"/>
    </location>
</feature>
<evidence type="ECO:0000256" key="5">
    <source>
        <dbReference type="ARBA" id="ARBA00023136"/>
    </source>
</evidence>
<dbReference type="PANTHER" id="PTHR39087:SF2">
    <property type="entry name" value="UPF0104 MEMBRANE PROTEIN MJ1595"/>
    <property type="match status" value="1"/>
</dbReference>
<comment type="similarity">
    <text evidence="6">Belongs to the LPG synthase family.</text>
</comment>
<evidence type="ECO:0000256" key="6">
    <source>
        <dbReference type="RuleBase" id="RU363042"/>
    </source>
</evidence>
<feature type="transmembrane region" description="Helical" evidence="6">
    <location>
        <begin position="72"/>
        <end position="92"/>
    </location>
</feature>
<keyword evidence="8" id="KW-1185">Reference proteome</keyword>
<feature type="transmembrane region" description="Helical" evidence="6">
    <location>
        <begin position="187"/>
        <end position="209"/>
    </location>
</feature>
<feature type="transmembrane region" description="Helical" evidence="6">
    <location>
        <begin position="157"/>
        <end position="175"/>
    </location>
</feature>
<reference evidence="7" key="1">
    <citation type="submission" date="2017-07" db="EMBL/GenBank/DDBJ databases">
        <title>Fictibacillus sp. nov. GDSW-R2A3 Genome sequencing and assembly.</title>
        <authorList>
            <person name="Mayilraj S."/>
        </authorList>
    </citation>
    <scope>NUCLEOTIDE SEQUENCE [LARGE SCALE GENOMIC DNA]</scope>
    <source>
        <strain evidence="7">GDSW-R2A3</strain>
    </source>
</reference>
<dbReference type="GO" id="GO:0050071">
    <property type="term" value="F:phosphatidylglycerol lysyltransferase activity"/>
    <property type="evidence" value="ECO:0007669"/>
    <property type="project" value="UniProtKB-EC"/>
</dbReference>
<dbReference type="AlphaFoldDB" id="A0A235FBI2"/>
<accession>A0A235FBI2</accession>
<keyword evidence="6" id="KW-0808">Transferase</keyword>
<protein>
    <recommendedName>
        <fullName evidence="6">Phosphatidylglycerol lysyltransferase</fullName>
        <ecNumber evidence="6">2.3.2.3</ecNumber>
    </recommendedName>
    <alternativeName>
        <fullName evidence="6">Lysylphosphatidylglycerol synthase</fullName>
    </alternativeName>
</protein>
<keyword evidence="3 6" id="KW-0812">Transmembrane</keyword>
<sequence length="315" mass="34549">MGNSLFSLSNVIRAGTSILMLFLVLYFIGHLLPEQAVYNLLARFISEPGITMAIIVAYSAAFVLRALVWKLYIGHAAIPFRIFLNGLLYSLFLNHVLPVKVGDAARAGYLAHHSGGTVSYISSFQSVAVLRILDMLFLGGVAAAGSLYAGYSLYTGWWELFALIIFIFIPVLYFLQRKFAKIRDFAASAFSLFTSIRGAIAVLLTGLSWVLESFVLYGTAAMIISGLSFPAAWWTTSVTIAGQVFHFSPGGIGTYETVMTGTLKLLDLPVASAYEIAIASHAFKFIYSYAAGLYLWLAAPVSFVIIKKWLKKERV</sequence>
<evidence type="ECO:0000313" key="8">
    <source>
        <dbReference type="Proteomes" id="UP000215059"/>
    </source>
</evidence>
<keyword evidence="4 6" id="KW-1133">Transmembrane helix</keyword>
<comment type="function">
    <text evidence="6">Catalyzes the transfer of a lysyl group from L-lysyl-tRNA(Lys) to membrane-bound phosphatidylglycerol (PG), which produces lysylphosphatidylglycerol (LPG), a major component of the bacterial membrane with a positive net charge. LPG synthesis contributes to bacterial virulence as it is involved in the resistance mechanism against cationic antimicrobial peptides (CAMP) produces by the host's immune system (defensins, cathelicidins) and by the competing microorganisms.</text>
</comment>
<feature type="transmembrane region" description="Helical" evidence="6">
    <location>
        <begin position="44"/>
        <end position="66"/>
    </location>
</feature>
<keyword evidence="2" id="KW-1003">Cell membrane</keyword>
<dbReference type="RefSeq" id="WP_094252212.1">
    <property type="nucleotide sequence ID" value="NZ_JBHLXL010000001.1"/>
</dbReference>
<keyword evidence="6" id="KW-0443">Lipid metabolism</keyword>
<organism evidence="7 8">
    <name type="scientific">Fictibacillus aquaticus</name>
    <dbReference type="NCBI Taxonomy" id="2021314"/>
    <lineage>
        <taxon>Bacteria</taxon>
        <taxon>Bacillati</taxon>
        <taxon>Bacillota</taxon>
        <taxon>Bacilli</taxon>
        <taxon>Bacillales</taxon>
        <taxon>Fictibacillaceae</taxon>
        <taxon>Fictibacillus</taxon>
    </lineage>
</organism>
<dbReference type="GO" id="GO:0006629">
    <property type="term" value="P:lipid metabolic process"/>
    <property type="evidence" value="ECO:0007669"/>
    <property type="project" value="UniProtKB-KW"/>
</dbReference>
<dbReference type="GO" id="GO:0046677">
    <property type="term" value="P:response to antibiotic"/>
    <property type="evidence" value="ECO:0007669"/>
    <property type="project" value="UniProtKB-KW"/>
</dbReference>
<keyword evidence="6" id="KW-0046">Antibiotic resistance</keyword>
<comment type="caution">
    <text evidence="7">The sequence shown here is derived from an EMBL/GenBank/DDBJ whole genome shotgun (WGS) entry which is preliminary data.</text>
</comment>
<evidence type="ECO:0000313" key="7">
    <source>
        <dbReference type="EMBL" id="OYD58125.1"/>
    </source>
</evidence>
<evidence type="ECO:0000256" key="3">
    <source>
        <dbReference type="ARBA" id="ARBA00022692"/>
    </source>
</evidence>
<dbReference type="PANTHER" id="PTHR39087">
    <property type="entry name" value="UPF0104 MEMBRANE PROTEIN MJ1595"/>
    <property type="match status" value="1"/>
</dbReference>
<keyword evidence="5 6" id="KW-0472">Membrane</keyword>